<protein>
    <submittedName>
        <fullName evidence="2">Uncharacterized protein</fullName>
    </submittedName>
</protein>
<comment type="caution">
    <text evidence="2">The sequence shown here is derived from an EMBL/GenBank/DDBJ whole genome shotgun (WGS) entry which is preliminary data.</text>
</comment>
<sequence>MPKQRRDILDDFDYVSLNDLAEEKGGRFRLTTLLTKRVRELVKLRLLDESRGLHPVDVTIKEAQEDRISLAPPEGEGEGDSNTAA</sequence>
<name>X1VZW1_9ZZZZ</name>
<dbReference type="AlphaFoldDB" id="X1VZW1"/>
<proteinExistence type="predicted"/>
<gene>
    <name evidence="2" type="ORF">S12H4_59881</name>
</gene>
<accession>X1VZW1</accession>
<reference evidence="2" key="1">
    <citation type="journal article" date="2014" name="Front. Microbiol.">
        <title>High frequency of phylogenetically diverse reductive dehalogenase-homologous genes in deep subseafloor sedimentary metagenomes.</title>
        <authorList>
            <person name="Kawai M."/>
            <person name="Futagami T."/>
            <person name="Toyoda A."/>
            <person name="Takaki Y."/>
            <person name="Nishi S."/>
            <person name="Hori S."/>
            <person name="Arai W."/>
            <person name="Tsubouchi T."/>
            <person name="Morono Y."/>
            <person name="Uchiyama I."/>
            <person name="Ito T."/>
            <person name="Fujiyama A."/>
            <person name="Inagaki F."/>
            <person name="Takami H."/>
        </authorList>
    </citation>
    <scope>NUCLEOTIDE SEQUENCE</scope>
    <source>
        <strain evidence="2">Expedition CK06-06</strain>
    </source>
</reference>
<organism evidence="2">
    <name type="scientific">marine sediment metagenome</name>
    <dbReference type="NCBI Taxonomy" id="412755"/>
    <lineage>
        <taxon>unclassified sequences</taxon>
        <taxon>metagenomes</taxon>
        <taxon>ecological metagenomes</taxon>
    </lineage>
</organism>
<dbReference type="EMBL" id="BARW01039267">
    <property type="protein sequence ID" value="GAJ19145.1"/>
    <property type="molecule type" value="Genomic_DNA"/>
</dbReference>
<feature type="region of interest" description="Disordered" evidence="1">
    <location>
        <begin position="63"/>
        <end position="85"/>
    </location>
</feature>
<evidence type="ECO:0000256" key="1">
    <source>
        <dbReference type="SAM" id="MobiDB-lite"/>
    </source>
</evidence>
<evidence type="ECO:0000313" key="2">
    <source>
        <dbReference type="EMBL" id="GAJ19145.1"/>
    </source>
</evidence>